<organism evidence="2 3">
    <name type="scientific">Micropruina glycogenica</name>
    <dbReference type="NCBI Taxonomy" id="75385"/>
    <lineage>
        <taxon>Bacteria</taxon>
        <taxon>Bacillati</taxon>
        <taxon>Actinomycetota</taxon>
        <taxon>Actinomycetes</taxon>
        <taxon>Propionibacteriales</taxon>
        <taxon>Nocardioidaceae</taxon>
        <taxon>Micropruina</taxon>
    </lineage>
</organism>
<evidence type="ECO:0000313" key="3">
    <source>
        <dbReference type="Proteomes" id="UP000238164"/>
    </source>
</evidence>
<evidence type="ECO:0000256" key="1">
    <source>
        <dbReference type="SAM" id="MobiDB-lite"/>
    </source>
</evidence>
<name>A0A2N9JDI9_9ACTN</name>
<dbReference type="Gene3D" id="3.10.180.10">
    <property type="entry name" value="2,3-Dihydroxybiphenyl 1,2-Dioxygenase, domain 1"/>
    <property type="match status" value="1"/>
</dbReference>
<evidence type="ECO:0008006" key="4">
    <source>
        <dbReference type="Google" id="ProtNLM"/>
    </source>
</evidence>
<dbReference type="SUPFAM" id="SSF54593">
    <property type="entry name" value="Glyoxalase/Bleomycin resistance protein/Dihydroxybiphenyl dioxygenase"/>
    <property type="match status" value="1"/>
</dbReference>
<dbReference type="KEGG" id="mgg:MPLG2_0563"/>
<proteinExistence type="predicted"/>
<dbReference type="OrthoDB" id="3296095at2"/>
<accession>A0A2N9JDI9</accession>
<dbReference type="EMBL" id="LT985188">
    <property type="protein sequence ID" value="SPD85599.1"/>
    <property type="molecule type" value="Genomic_DNA"/>
</dbReference>
<keyword evidence="3" id="KW-1185">Reference proteome</keyword>
<gene>
    <name evidence="2" type="ORF">MPLG2_0563</name>
</gene>
<sequence length="190" mass="20315">MTAQLSVTLDQRLITALKRRALDSDLSLSALLNRICSGYLGDWQQENPESDDLSAGESPDAPEDADPSSPDLLLQPLVHVHDLAGTVTLLEALGGRIGQGSRDGDWVQVAIGGAEIGLLAHPPNPDQGEASVELTFESRTPLEHVERRARDAGVKVAQPTSDEGFGRQLQLRTPDGLLVKVNEIDAELIG</sequence>
<feature type="region of interest" description="Disordered" evidence="1">
    <location>
        <begin position="46"/>
        <end position="72"/>
    </location>
</feature>
<dbReference type="Proteomes" id="UP000238164">
    <property type="component" value="Chromosome 1"/>
</dbReference>
<dbReference type="AlphaFoldDB" id="A0A2N9JDI9"/>
<feature type="compositionally biased region" description="Acidic residues" evidence="1">
    <location>
        <begin position="48"/>
        <end position="66"/>
    </location>
</feature>
<protein>
    <recommendedName>
        <fullName evidence="4">VOC domain-containing protein</fullName>
    </recommendedName>
</protein>
<evidence type="ECO:0000313" key="2">
    <source>
        <dbReference type="EMBL" id="SPD85599.1"/>
    </source>
</evidence>
<dbReference type="InterPro" id="IPR029068">
    <property type="entry name" value="Glyas_Bleomycin-R_OHBP_Dase"/>
</dbReference>
<dbReference type="RefSeq" id="WP_105184795.1">
    <property type="nucleotide sequence ID" value="NZ_BAAAGO010000042.1"/>
</dbReference>
<reference evidence="2 3" key="1">
    <citation type="submission" date="2018-02" db="EMBL/GenBank/DDBJ databases">
        <authorList>
            <person name="Cohen D.B."/>
            <person name="Kent A.D."/>
        </authorList>
    </citation>
    <scope>NUCLEOTIDE SEQUENCE [LARGE SCALE GENOMIC DNA]</scope>
    <source>
        <strain evidence="2">1</strain>
    </source>
</reference>